<dbReference type="STRING" id="451.B6N58_05855"/>
<dbReference type="EMBL" id="FMVN01000007">
    <property type="protein sequence ID" value="SCY37700.1"/>
    <property type="molecule type" value="Genomic_DNA"/>
</dbReference>
<dbReference type="Proteomes" id="UP000182998">
    <property type="component" value="Unassembled WGS sequence"/>
</dbReference>
<gene>
    <name evidence="1" type="ORF">LMI_2039</name>
    <name evidence="2" type="ORF">SAMN02982997_01533</name>
</gene>
<dbReference type="OrthoDB" id="5649854at2"/>
<proteinExistence type="predicted"/>
<keyword evidence="4" id="KW-1185">Reference proteome</keyword>
<accession>A0A098GFR8</accession>
<evidence type="ECO:0000313" key="4">
    <source>
        <dbReference type="Proteomes" id="UP000182998"/>
    </source>
</evidence>
<reference evidence="3" key="2">
    <citation type="submission" date="2014-09" db="EMBL/GenBank/DDBJ databases">
        <authorList>
            <person name="Gomez-Valero L."/>
        </authorList>
    </citation>
    <scope>NUCLEOTIDE SEQUENCE [LARGE SCALE GENOMIC DNA]</scope>
    <source>
        <strain evidence="3">ATCC33218</strain>
    </source>
</reference>
<protein>
    <submittedName>
        <fullName evidence="1">Uncharacterized protein</fullName>
    </submittedName>
</protein>
<sequence>MRNKLLFFNNQEVKKRLPYTMVHAYILRDFNNRNYKEKLELIQNTPLEIVATLADHSFEFAIHCNCEELDEHWSRLWCAHGIILTRQKNLPEMLFHSHPKLNQFDLARGVHFFHLSQEMRKNRKFNFSHSEIKFLQIAIEYGSIHAMQRYNEYLYSQLTKAANAQEAEALYAELIDNSTNLQEQSGSYGFMVLAEAFGRYCMWLMDNSEYERAEQAYRSVLQSLDCAQAILGESTYSIKNASLGIGLKCSNSMGIDSPNKAKEYFMGLYQERCASAARPRLYAPPC</sequence>
<evidence type="ECO:0000313" key="2">
    <source>
        <dbReference type="EMBL" id="SCY37700.1"/>
    </source>
</evidence>
<dbReference type="Proteomes" id="UP000032414">
    <property type="component" value="Chromosome I"/>
</dbReference>
<dbReference type="EMBL" id="LN614830">
    <property type="protein sequence ID" value="CEG61324.1"/>
    <property type="molecule type" value="Genomic_DNA"/>
</dbReference>
<dbReference type="PATRIC" id="fig|451.8.peg.1143"/>
<reference evidence="2 4" key="3">
    <citation type="submission" date="2016-10" db="EMBL/GenBank/DDBJ databases">
        <authorList>
            <person name="Varghese N."/>
            <person name="Submissions S."/>
        </authorList>
    </citation>
    <scope>NUCLEOTIDE SEQUENCE [LARGE SCALE GENOMIC DNA]</scope>
    <source>
        <strain evidence="2 4">ATCC 33218</strain>
    </source>
</reference>
<dbReference type="InterPro" id="IPR040808">
    <property type="entry name" value="DUF5630"/>
</dbReference>
<reference evidence="1" key="1">
    <citation type="submission" date="2014-09" db="EMBL/GenBank/DDBJ databases">
        <authorList>
            <person name="GOMEZ-VALERO Laura"/>
        </authorList>
    </citation>
    <scope>NUCLEOTIDE SEQUENCE</scope>
    <source>
        <strain evidence="1">ATCC33218</strain>
    </source>
</reference>
<evidence type="ECO:0000313" key="1">
    <source>
        <dbReference type="EMBL" id="CEG61324.1"/>
    </source>
</evidence>
<evidence type="ECO:0000313" key="3">
    <source>
        <dbReference type="Proteomes" id="UP000032414"/>
    </source>
</evidence>
<dbReference type="HOGENOM" id="CLU_1045079_0_0_6"/>
<dbReference type="AlphaFoldDB" id="A0A098GFR8"/>
<name>A0A098GFR8_LEGMI</name>
<dbReference type="Pfam" id="PF18632">
    <property type="entry name" value="DUF5630"/>
    <property type="match status" value="1"/>
</dbReference>
<dbReference type="KEGG" id="tmc:LMI_2039"/>
<dbReference type="RefSeq" id="WP_143001003.1">
    <property type="nucleotide sequence ID" value="NZ_CP020615.1"/>
</dbReference>
<organism evidence="1 3">
    <name type="scientific">Legionella micdadei</name>
    <name type="common">Tatlockia micdadei</name>
    <dbReference type="NCBI Taxonomy" id="451"/>
    <lineage>
        <taxon>Bacteria</taxon>
        <taxon>Pseudomonadati</taxon>
        <taxon>Pseudomonadota</taxon>
        <taxon>Gammaproteobacteria</taxon>
        <taxon>Legionellales</taxon>
        <taxon>Legionellaceae</taxon>
        <taxon>Legionella</taxon>
    </lineage>
</organism>